<dbReference type="Gene3D" id="3.40.50.300">
    <property type="entry name" value="P-loop containing nucleotide triphosphate hydrolases"/>
    <property type="match status" value="1"/>
</dbReference>
<dbReference type="InterPro" id="IPR027417">
    <property type="entry name" value="P-loop_NTPase"/>
</dbReference>
<evidence type="ECO:0000313" key="2">
    <source>
        <dbReference type="EMBL" id="XCM37659.1"/>
    </source>
</evidence>
<dbReference type="SUPFAM" id="SSF52540">
    <property type="entry name" value="P-loop containing nucleoside triphosphate hydrolases"/>
    <property type="match status" value="1"/>
</dbReference>
<dbReference type="PANTHER" id="PTHR43581">
    <property type="entry name" value="ATP/GTP PHOSPHATASE"/>
    <property type="match status" value="1"/>
</dbReference>
<dbReference type="GO" id="GO:0006302">
    <property type="term" value="P:double-strand break repair"/>
    <property type="evidence" value="ECO:0007669"/>
    <property type="project" value="InterPro"/>
</dbReference>
<dbReference type="EMBL" id="CP159837">
    <property type="protein sequence ID" value="XCM37659.1"/>
    <property type="molecule type" value="Genomic_DNA"/>
</dbReference>
<organism evidence="2">
    <name type="scientific">Planktothricoides raciborskii GIHE-MW2</name>
    <dbReference type="NCBI Taxonomy" id="2792601"/>
    <lineage>
        <taxon>Bacteria</taxon>
        <taxon>Bacillati</taxon>
        <taxon>Cyanobacteriota</taxon>
        <taxon>Cyanophyceae</taxon>
        <taxon>Oscillatoriophycideae</taxon>
        <taxon>Oscillatoriales</taxon>
        <taxon>Oscillatoriaceae</taxon>
        <taxon>Planktothricoides</taxon>
    </lineage>
</organism>
<reference evidence="2" key="1">
    <citation type="submission" date="2024-07" db="EMBL/GenBank/DDBJ databases">
        <authorList>
            <person name="Kim Y.J."/>
            <person name="Jeong J.Y."/>
        </authorList>
    </citation>
    <scope>NUCLEOTIDE SEQUENCE</scope>
    <source>
        <strain evidence="2">GIHE-MW2</strain>
    </source>
</reference>
<dbReference type="Pfam" id="PF13476">
    <property type="entry name" value="AAA_23"/>
    <property type="match status" value="1"/>
</dbReference>
<evidence type="ECO:0000259" key="1">
    <source>
        <dbReference type="Pfam" id="PF13476"/>
    </source>
</evidence>
<dbReference type="InterPro" id="IPR038729">
    <property type="entry name" value="Rad50/SbcC_AAA"/>
</dbReference>
<dbReference type="PANTHER" id="PTHR43581:SF2">
    <property type="entry name" value="EXCINUCLEASE ATPASE SUBUNIT"/>
    <property type="match status" value="1"/>
</dbReference>
<dbReference type="InterPro" id="IPR051396">
    <property type="entry name" value="Bact_Antivir_Def_Nuclease"/>
</dbReference>
<dbReference type="AlphaFoldDB" id="A0AAU8JEM4"/>
<accession>A0AAU8JEM4</accession>
<dbReference type="RefSeq" id="WP_054470115.1">
    <property type="nucleotide sequence ID" value="NZ_CP159837.1"/>
</dbReference>
<protein>
    <submittedName>
        <fullName evidence="2">AAA family ATPase</fullName>
    </submittedName>
</protein>
<gene>
    <name evidence="2" type="ORF">ABWT76_000441</name>
</gene>
<name>A0AAU8JEM4_9CYAN</name>
<dbReference type="GO" id="GO:0016887">
    <property type="term" value="F:ATP hydrolysis activity"/>
    <property type="evidence" value="ECO:0007669"/>
    <property type="project" value="InterPro"/>
</dbReference>
<sequence length="414" mass="47014">MKINRIILENFRCFENEEFELSSPYTLIIGNNGKGKTAILDAIAVGISALLSEVSESGSLLFLKDNDVRLASYKKGRNIDIQPQYPASVSCEGIFAEQEITWTQSLVRSNLKVKIDKTIEDLSKKLKEIAFNGQTDLLPLIIYYGTDRLWIPNQNQTKENQDENNSVKESRTKGYENCFDTDLNITWLTDWLRKKEEKALKSARSDALEVVTSALADCMEDEDWQTITYDSMKNEVLAEAKDGRLLPLRLLSDGVRNMFAMVADMAYRAAMLNPHLGKNAAKETPGIVLIDEIDLHLHPSWQRGVVEALHRTFPNIQFIATTHSPFIIQSLRRELGKLISLDAQETIDYDKYDNQSITDIVKNVMGIEVPQQSDRDPKMKATAEEYIPYSDNPAYEAFLQRKKLVDGFDTEATK</sequence>
<proteinExistence type="predicted"/>
<feature type="domain" description="Rad50/SbcC-type AAA" evidence="1">
    <location>
        <begin position="5"/>
        <end position="199"/>
    </location>
</feature>